<feature type="compositionally biased region" description="Low complexity" evidence="1">
    <location>
        <begin position="16"/>
        <end position="29"/>
    </location>
</feature>
<evidence type="ECO:0000256" key="1">
    <source>
        <dbReference type="SAM" id="MobiDB-lite"/>
    </source>
</evidence>
<dbReference type="EMBL" id="CAJVQB010086975">
    <property type="protein sequence ID" value="CAG8847285.1"/>
    <property type="molecule type" value="Genomic_DNA"/>
</dbReference>
<dbReference type="Proteomes" id="UP000789901">
    <property type="component" value="Unassembled WGS sequence"/>
</dbReference>
<proteinExistence type="predicted"/>
<feature type="compositionally biased region" description="Polar residues" evidence="1">
    <location>
        <begin position="1"/>
        <end position="11"/>
    </location>
</feature>
<reference evidence="2 3" key="1">
    <citation type="submission" date="2021-06" db="EMBL/GenBank/DDBJ databases">
        <authorList>
            <person name="Kallberg Y."/>
            <person name="Tangrot J."/>
            <person name="Rosling A."/>
        </authorList>
    </citation>
    <scope>NUCLEOTIDE SEQUENCE [LARGE SCALE GENOMIC DNA]</scope>
    <source>
        <strain evidence="2 3">120-4 pot B 10/14</strain>
    </source>
</reference>
<accession>A0ABN7X4H3</accession>
<comment type="caution">
    <text evidence="2">The sequence shown here is derived from an EMBL/GenBank/DDBJ whole genome shotgun (WGS) entry which is preliminary data.</text>
</comment>
<organism evidence="2 3">
    <name type="scientific">Gigaspora margarita</name>
    <dbReference type="NCBI Taxonomy" id="4874"/>
    <lineage>
        <taxon>Eukaryota</taxon>
        <taxon>Fungi</taxon>
        <taxon>Fungi incertae sedis</taxon>
        <taxon>Mucoromycota</taxon>
        <taxon>Glomeromycotina</taxon>
        <taxon>Glomeromycetes</taxon>
        <taxon>Diversisporales</taxon>
        <taxon>Gigasporaceae</taxon>
        <taxon>Gigaspora</taxon>
    </lineage>
</organism>
<feature type="region of interest" description="Disordered" evidence="1">
    <location>
        <begin position="1"/>
        <end position="33"/>
    </location>
</feature>
<gene>
    <name evidence="2" type="ORF">GMARGA_LOCUS38592</name>
</gene>
<evidence type="ECO:0000313" key="3">
    <source>
        <dbReference type="Proteomes" id="UP000789901"/>
    </source>
</evidence>
<keyword evidence="3" id="KW-1185">Reference proteome</keyword>
<sequence length="116" mass="13248">MNSPPTTNSAPKTDYPPTTNSPPTINSLPITNSRPMAHHIEAFQVMEKKKSIQKCEHNLCKYLKKIKTLVNVLRTRKKTTKYGSTPMFKVPQEEALVNQTHIKHKEATRNDDYSNV</sequence>
<protein>
    <submittedName>
        <fullName evidence="2">28495_t:CDS:1</fullName>
    </submittedName>
</protein>
<name>A0ABN7X4H3_GIGMA</name>
<feature type="non-terminal residue" evidence="2">
    <location>
        <position position="116"/>
    </location>
</feature>
<evidence type="ECO:0000313" key="2">
    <source>
        <dbReference type="EMBL" id="CAG8847285.1"/>
    </source>
</evidence>